<name>A0A6P8FT78_CLUHA</name>
<feature type="compositionally biased region" description="Low complexity" evidence="1">
    <location>
        <begin position="224"/>
        <end position="235"/>
    </location>
</feature>
<gene>
    <name evidence="3 4" type="primary">LOC105889867</name>
</gene>
<keyword evidence="2" id="KW-1185">Reference proteome</keyword>
<protein>
    <submittedName>
        <fullName evidence="3 4">Uncharacterized protein C2orf81 homolog</fullName>
    </submittedName>
</protein>
<dbReference type="RefSeq" id="XP_031426318.1">
    <property type="nucleotide sequence ID" value="XM_031570458.2"/>
</dbReference>
<dbReference type="Proteomes" id="UP000515152">
    <property type="component" value="Chromosome 7"/>
</dbReference>
<feature type="compositionally biased region" description="Polar residues" evidence="1">
    <location>
        <begin position="236"/>
        <end position="245"/>
    </location>
</feature>
<accession>A0A6P8FT78</accession>
<evidence type="ECO:0000313" key="4">
    <source>
        <dbReference type="RefSeq" id="XP_031426318.1"/>
    </source>
</evidence>
<feature type="compositionally biased region" description="Basic and acidic residues" evidence="1">
    <location>
        <begin position="1"/>
        <end position="12"/>
    </location>
</feature>
<dbReference type="PANTHER" id="PTHR34438:SF1">
    <property type="entry name" value="CHROMOSOME 2 OPEN READING FRAME 81"/>
    <property type="match status" value="1"/>
</dbReference>
<dbReference type="RefSeq" id="XP_031426317.1">
    <property type="nucleotide sequence ID" value="XM_031570457.2"/>
</dbReference>
<dbReference type="AlphaFoldDB" id="A0A6P8FT78"/>
<feature type="compositionally biased region" description="Polar residues" evidence="1">
    <location>
        <begin position="181"/>
        <end position="195"/>
    </location>
</feature>
<sequence length="305" mass="33682">MSPAKIRAEKGRGPATPAPAPPASQCQDVVDIIPGRLTQSFWMTMVAQEEGEEAVRDILDDLMSHVMEKCKEVYLKQQLVPFTVTRARDTLLEILEWRFLVQDAGEQSDSTWQEDSEPQPLLTDSWAQGCVSVTQRKPTPPPQPRTPATSRQAGRKSKSTTADEFQRRASVVGKRQKDPKTYSQVKSGTALTSKTQPEKKGVLPPVMTSDNSQNNHLRPVSLFPPGQASGSPQPSKRSNTLSFTKSMPCHIDPSPGEELNEPCDSYLRPLKEHLPQPQPAEFGPNRSNSPLSLRFMNQLLAGTSS</sequence>
<feature type="region of interest" description="Disordered" evidence="1">
    <location>
        <begin position="133"/>
        <end position="291"/>
    </location>
</feature>
<dbReference type="OrthoDB" id="193650at2759"/>
<reference evidence="3 4" key="1">
    <citation type="submission" date="2025-04" db="UniProtKB">
        <authorList>
            <consortium name="RefSeq"/>
        </authorList>
    </citation>
    <scope>IDENTIFICATION</scope>
</reference>
<dbReference type="GeneID" id="105889867"/>
<evidence type="ECO:0000256" key="1">
    <source>
        <dbReference type="SAM" id="MobiDB-lite"/>
    </source>
</evidence>
<dbReference type="PANTHER" id="PTHR34438">
    <property type="entry name" value="SI:DKEY-97L20.6"/>
    <property type="match status" value="1"/>
</dbReference>
<evidence type="ECO:0000313" key="2">
    <source>
        <dbReference type="Proteomes" id="UP000515152"/>
    </source>
</evidence>
<dbReference type="KEGG" id="char:105889867"/>
<dbReference type="InterPro" id="IPR028042">
    <property type="entry name" value="DUF4639"/>
</dbReference>
<evidence type="ECO:0000313" key="3">
    <source>
        <dbReference type="RefSeq" id="XP_031426317.1"/>
    </source>
</evidence>
<dbReference type="Pfam" id="PF15479">
    <property type="entry name" value="DUF4639"/>
    <property type="match status" value="1"/>
</dbReference>
<organism evidence="2 3">
    <name type="scientific">Clupea harengus</name>
    <name type="common">Atlantic herring</name>
    <dbReference type="NCBI Taxonomy" id="7950"/>
    <lineage>
        <taxon>Eukaryota</taxon>
        <taxon>Metazoa</taxon>
        <taxon>Chordata</taxon>
        <taxon>Craniata</taxon>
        <taxon>Vertebrata</taxon>
        <taxon>Euteleostomi</taxon>
        <taxon>Actinopterygii</taxon>
        <taxon>Neopterygii</taxon>
        <taxon>Teleostei</taxon>
        <taxon>Clupei</taxon>
        <taxon>Clupeiformes</taxon>
        <taxon>Clupeoidei</taxon>
        <taxon>Clupeidae</taxon>
        <taxon>Clupea</taxon>
    </lineage>
</organism>
<feature type="region of interest" description="Disordered" evidence="1">
    <location>
        <begin position="1"/>
        <end position="26"/>
    </location>
</feature>
<proteinExistence type="predicted"/>
<dbReference type="GeneTree" id="ENSGT00940000167385"/>